<dbReference type="eggNOG" id="COG1231">
    <property type="taxonomic scope" value="Bacteria"/>
</dbReference>
<evidence type="ECO:0000256" key="3">
    <source>
        <dbReference type="ARBA" id="ARBA00023002"/>
    </source>
</evidence>
<sequence>MKASFATAGALLVGCGQRGCATTAAVPRETRRVDVVVVGAGLSGLMTAREMLKGGVGSVLVLEARQRVGGLTVSQPIADGIVVDGGGQWVGDAHTRILALAKELGVETTESYASGVTVFYFNGVRMAGTGQVFDGVRMPGTGQIFTLGERDELRQVRQQLTDMAAELPIDAPWDAPRATVYDELSVFNWLRDHTRFEGVRQTINYAINFTFGAKPEDLSLLCFLVAIRGCGGLEKLLATSDAQDRSFMGGSQRLSLKMAEELGDRVILGAPVRRIVDDPGGPLRVETDHLVVEASRVVVAMMPADTRRIRFEPRLPKLRRGLARNWTGAPDYKVHVAYKTPFWRDLQLSGTVIADSSVVDFVFDSSPSDGSAGVLLAFGAGEELPSDVRSRRDAVTAALATYFGDEALTPTHFVEMDWMSEEWSTGCASPLKPQVLSVYGRALRAPVGRIHWAGTETSSVWNGFMEGAVRSGERVASEVIAALREGGMAVPVKAPESAPG</sequence>
<feature type="binding site" evidence="4">
    <location>
        <begin position="63"/>
        <end position="64"/>
    </location>
    <ligand>
        <name>FAD</name>
        <dbReference type="ChEBI" id="CHEBI:57692"/>
    </ligand>
</feature>
<gene>
    <name evidence="6" type="ORF">CAP_0471</name>
</gene>
<keyword evidence="3" id="KW-0560">Oxidoreductase</keyword>
<dbReference type="Pfam" id="PF01593">
    <property type="entry name" value="Amino_oxidase"/>
    <property type="match status" value="1"/>
</dbReference>
<organism evidence="6 7">
    <name type="scientific">Chondromyces apiculatus DSM 436</name>
    <dbReference type="NCBI Taxonomy" id="1192034"/>
    <lineage>
        <taxon>Bacteria</taxon>
        <taxon>Pseudomonadati</taxon>
        <taxon>Myxococcota</taxon>
        <taxon>Polyangia</taxon>
        <taxon>Polyangiales</taxon>
        <taxon>Polyangiaceae</taxon>
        <taxon>Chondromyces</taxon>
    </lineage>
</organism>
<feature type="binding site" evidence="4">
    <location>
        <position position="43"/>
    </location>
    <ligand>
        <name>FAD</name>
        <dbReference type="ChEBI" id="CHEBI:57692"/>
    </ligand>
</feature>
<keyword evidence="7" id="KW-1185">Reference proteome</keyword>
<evidence type="ECO:0000256" key="1">
    <source>
        <dbReference type="ARBA" id="ARBA00001974"/>
    </source>
</evidence>
<dbReference type="PANTHER" id="PTHR43563:SF1">
    <property type="entry name" value="AMINE OXIDASE [FLAVIN-CONTAINING] B"/>
    <property type="match status" value="1"/>
</dbReference>
<feature type="binding site" evidence="4">
    <location>
        <position position="378"/>
    </location>
    <ligand>
        <name>substrate</name>
    </ligand>
</feature>
<proteinExistence type="inferred from homology"/>
<dbReference type="STRING" id="1192034.CAP_0471"/>
<comment type="caution">
    <text evidence="6">The sequence shown here is derived from an EMBL/GenBank/DDBJ whole genome shotgun (WGS) entry which is preliminary data.</text>
</comment>
<dbReference type="OrthoDB" id="9794630at2"/>
<comment type="similarity">
    <text evidence="2">Belongs to the flavin monoamine oxidase family.</text>
</comment>
<comment type="cofactor">
    <cofactor evidence="1">
        <name>FAD</name>
        <dbReference type="ChEBI" id="CHEBI:57692"/>
    </cofactor>
</comment>
<evidence type="ECO:0000259" key="5">
    <source>
        <dbReference type="Pfam" id="PF01593"/>
    </source>
</evidence>
<dbReference type="RefSeq" id="WP_052376813.1">
    <property type="nucleotide sequence ID" value="NZ_ASRX01000106.1"/>
</dbReference>
<dbReference type="Gene3D" id="3.90.660.10">
    <property type="match status" value="1"/>
</dbReference>
<evidence type="ECO:0000256" key="2">
    <source>
        <dbReference type="ARBA" id="ARBA00005995"/>
    </source>
</evidence>
<dbReference type="AlphaFoldDB" id="A0A017SUY7"/>
<dbReference type="InterPro" id="IPR002937">
    <property type="entry name" value="Amino_oxidase"/>
</dbReference>
<dbReference type="Proteomes" id="UP000019678">
    <property type="component" value="Unassembled WGS sequence"/>
</dbReference>
<dbReference type="InterPro" id="IPR050703">
    <property type="entry name" value="Flavin_MAO"/>
</dbReference>
<dbReference type="PANTHER" id="PTHR43563">
    <property type="entry name" value="AMINE OXIDASE"/>
    <property type="match status" value="1"/>
</dbReference>
<evidence type="ECO:0000313" key="7">
    <source>
        <dbReference type="Proteomes" id="UP000019678"/>
    </source>
</evidence>
<dbReference type="Gene3D" id="3.50.50.60">
    <property type="entry name" value="FAD/NAD(P)-binding domain"/>
    <property type="match status" value="1"/>
</dbReference>
<dbReference type="SUPFAM" id="SSF54373">
    <property type="entry name" value="FAD-linked reductases, C-terminal domain"/>
    <property type="match status" value="1"/>
</dbReference>
<dbReference type="SUPFAM" id="SSF51905">
    <property type="entry name" value="FAD/NAD(P)-binding domain"/>
    <property type="match status" value="1"/>
</dbReference>
<accession>A0A017SUY7</accession>
<feature type="domain" description="Amine oxidase" evidence="5">
    <location>
        <begin position="42"/>
        <end position="480"/>
    </location>
</feature>
<feature type="binding site" evidence="4">
    <location>
        <position position="456"/>
    </location>
    <ligand>
        <name>FAD</name>
        <dbReference type="ChEBI" id="CHEBI:57692"/>
    </ligand>
</feature>
<dbReference type="InterPro" id="IPR036188">
    <property type="entry name" value="FAD/NAD-bd_sf"/>
</dbReference>
<evidence type="ECO:0000313" key="6">
    <source>
        <dbReference type="EMBL" id="EYF00542.1"/>
    </source>
</evidence>
<dbReference type="PRINTS" id="PR00757">
    <property type="entry name" value="AMINEOXDASEF"/>
</dbReference>
<dbReference type="GO" id="GO:0016491">
    <property type="term" value="F:oxidoreductase activity"/>
    <property type="evidence" value="ECO:0007669"/>
    <property type="project" value="UniProtKB-KW"/>
</dbReference>
<dbReference type="EMBL" id="ASRX01000106">
    <property type="protein sequence ID" value="EYF00542.1"/>
    <property type="molecule type" value="Genomic_DNA"/>
</dbReference>
<feature type="binding site" evidence="4">
    <location>
        <position position="272"/>
    </location>
    <ligand>
        <name>FAD</name>
        <dbReference type="ChEBI" id="CHEBI:57692"/>
    </ligand>
</feature>
<dbReference type="PROSITE" id="PS51257">
    <property type="entry name" value="PROKAR_LIPOPROTEIN"/>
    <property type="match status" value="1"/>
</dbReference>
<evidence type="ECO:0000256" key="4">
    <source>
        <dbReference type="PIRSR" id="PIRSR601613-1"/>
    </source>
</evidence>
<reference evidence="6 7" key="1">
    <citation type="submission" date="2013-05" db="EMBL/GenBank/DDBJ databases">
        <title>Genome assembly of Chondromyces apiculatus DSM 436.</title>
        <authorList>
            <person name="Sharma G."/>
            <person name="Khatri I."/>
            <person name="Kaur C."/>
            <person name="Mayilraj S."/>
            <person name="Subramanian S."/>
        </authorList>
    </citation>
    <scope>NUCLEOTIDE SEQUENCE [LARGE SCALE GENOMIC DNA]</scope>
    <source>
        <strain evidence="6 7">DSM 436</strain>
    </source>
</reference>
<dbReference type="InterPro" id="IPR001613">
    <property type="entry name" value="Flavin_amine_oxidase"/>
</dbReference>
<dbReference type="Gene3D" id="1.10.405.10">
    <property type="entry name" value="Guanine Nucleotide Dissociation Inhibitor, domain 1"/>
    <property type="match status" value="1"/>
</dbReference>
<name>A0A017SUY7_9BACT</name>
<protein>
    <submittedName>
        <fullName evidence="6">Amine oxidase [flavin-containing] A</fullName>
    </submittedName>
</protein>